<dbReference type="GeneID" id="68093255"/>
<dbReference type="RefSeq" id="XP_044551941.1">
    <property type="nucleotide sequence ID" value="XM_044698015.1"/>
</dbReference>
<keyword evidence="1 3" id="KW-0597">Phosphoprotein</keyword>
<feature type="region of interest" description="Disordered" evidence="4">
    <location>
        <begin position="389"/>
        <end position="410"/>
    </location>
</feature>
<dbReference type="CDD" id="cd17546">
    <property type="entry name" value="REC_hyHK_CKI1_RcsC-like"/>
    <property type="match status" value="1"/>
</dbReference>
<keyword evidence="7" id="KW-1185">Reference proteome</keyword>
<accession>A0AA88GYE1</accession>
<dbReference type="Pfam" id="PF00072">
    <property type="entry name" value="Response_reg"/>
    <property type="match status" value="1"/>
</dbReference>
<dbReference type="Gene3D" id="3.30.565.10">
    <property type="entry name" value="Histidine kinase-like ATPase, C-terminal domain"/>
    <property type="match status" value="1"/>
</dbReference>
<dbReference type="PROSITE" id="PS50110">
    <property type="entry name" value="RESPONSE_REGULATORY"/>
    <property type="match status" value="1"/>
</dbReference>
<dbReference type="Proteomes" id="UP000816034">
    <property type="component" value="Unassembled WGS sequence"/>
</dbReference>
<comment type="caution">
    <text evidence="6">The sequence shown here is derived from an EMBL/GenBank/DDBJ whole genome shotgun (WGS) entry which is preliminary data.</text>
</comment>
<sequence length="410" mass="46538">MKTLFKPFQTIEQVSNCPNFEQYYSKYSASQSKKNEIASSTFSDRNGLGLSISKSFVDAMHGKIGVQSQLNKGTSISVVLPLVKSDDITAAFSNQSIKDQLQTIADLKVERLNIFIVDQNITSKKVLHDYLKMIFPYASLYQFDSPSITLDSSNTSGNIILVFYEDEMHETLHQTFRSLRKKTVYVPISNRGFSKRSSSLRYLTRPLRVGDLLDVLIQALNEMISRDMKFLEKDDSFVFQQRSSTKKHVSIKEGKKSLNFKTALVVDDNTINRKVLSKLLKMVGFEEIDQAENGLEAFEKYKQNIDRYDIIFMDLLMPYVSGKESCEMIRNHSVKSNTLILAVTANTWETKEMLCKSGFDSVMYKPILLESLKSELETLKSLHLPKDNNNSSLSSVSSSTNVTTNSINDK</sequence>
<feature type="modified residue" description="4-aspartylphosphate" evidence="3">
    <location>
        <position position="314"/>
    </location>
</feature>
<evidence type="ECO:0000313" key="7">
    <source>
        <dbReference type="Proteomes" id="UP000816034"/>
    </source>
</evidence>
<evidence type="ECO:0000313" key="6">
    <source>
        <dbReference type="EMBL" id="KAG2387949.1"/>
    </source>
</evidence>
<dbReference type="PANTHER" id="PTHR45339">
    <property type="entry name" value="HYBRID SIGNAL TRANSDUCTION HISTIDINE KINASE J"/>
    <property type="match status" value="1"/>
</dbReference>
<evidence type="ECO:0000256" key="2">
    <source>
        <dbReference type="ARBA" id="ARBA00023012"/>
    </source>
</evidence>
<protein>
    <recommendedName>
        <fullName evidence="5">Response regulatory domain-containing protein</fullName>
    </recommendedName>
</protein>
<dbReference type="PANTHER" id="PTHR45339:SF1">
    <property type="entry name" value="HYBRID SIGNAL TRANSDUCTION HISTIDINE KINASE J"/>
    <property type="match status" value="1"/>
</dbReference>
<dbReference type="InterPro" id="IPR011006">
    <property type="entry name" value="CheY-like_superfamily"/>
</dbReference>
<gene>
    <name evidence="6" type="ORF">C9374_000799</name>
</gene>
<evidence type="ECO:0000256" key="3">
    <source>
        <dbReference type="PROSITE-ProRule" id="PRU00169"/>
    </source>
</evidence>
<organism evidence="6 7">
    <name type="scientific">Naegleria lovaniensis</name>
    <name type="common">Amoeba</name>
    <dbReference type="NCBI Taxonomy" id="51637"/>
    <lineage>
        <taxon>Eukaryota</taxon>
        <taxon>Discoba</taxon>
        <taxon>Heterolobosea</taxon>
        <taxon>Tetramitia</taxon>
        <taxon>Eutetramitia</taxon>
        <taxon>Vahlkampfiidae</taxon>
        <taxon>Naegleria</taxon>
    </lineage>
</organism>
<dbReference type="SMART" id="SM00448">
    <property type="entry name" value="REC"/>
    <property type="match status" value="1"/>
</dbReference>
<dbReference type="SUPFAM" id="SSF55874">
    <property type="entry name" value="ATPase domain of HSP90 chaperone/DNA topoisomerase II/histidine kinase"/>
    <property type="match status" value="1"/>
</dbReference>
<name>A0AA88GYE1_NAELO</name>
<keyword evidence="2" id="KW-0902">Two-component regulatory system</keyword>
<evidence type="ECO:0000256" key="4">
    <source>
        <dbReference type="SAM" id="MobiDB-lite"/>
    </source>
</evidence>
<reference evidence="6 7" key="1">
    <citation type="journal article" date="2018" name="BMC Genomics">
        <title>The genome of Naegleria lovaniensis, the basis for a comparative approach to unravel pathogenicity factors of the human pathogenic amoeba N. fowleri.</title>
        <authorList>
            <person name="Liechti N."/>
            <person name="Schurch N."/>
            <person name="Bruggmann R."/>
            <person name="Wittwer M."/>
        </authorList>
    </citation>
    <scope>NUCLEOTIDE SEQUENCE [LARGE SCALE GENOMIC DNA]</scope>
    <source>
        <strain evidence="6 7">ATCC 30569</strain>
    </source>
</reference>
<dbReference type="Gene3D" id="3.40.50.2300">
    <property type="match status" value="1"/>
</dbReference>
<dbReference type="SUPFAM" id="SSF52172">
    <property type="entry name" value="CheY-like"/>
    <property type="match status" value="1"/>
</dbReference>
<proteinExistence type="predicted"/>
<dbReference type="EMBL" id="PYSW02000011">
    <property type="protein sequence ID" value="KAG2387949.1"/>
    <property type="molecule type" value="Genomic_DNA"/>
</dbReference>
<feature type="domain" description="Response regulatory" evidence="5">
    <location>
        <begin position="262"/>
        <end position="380"/>
    </location>
</feature>
<dbReference type="InterPro" id="IPR003594">
    <property type="entry name" value="HATPase_dom"/>
</dbReference>
<dbReference type="InterPro" id="IPR036890">
    <property type="entry name" value="HATPase_C_sf"/>
</dbReference>
<dbReference type="Pfam" id="PF02518">
    <property type="entry name" value="HATPase_c"/>
    <property type="match status" value="1"/>
</dbReference>
<dbReference type="AlphaFoldDB" id="A0AA88GYE1"/>
<dbReference type="InterPro" id="IPR001789">
    <property type="entry name" value="Sig_transdc_resp-reg_receiver"/>
</dbReference>
<evidence type="ECO:0000256" key="1">
    <source>
        <dbReference type="ARBA" id="ARBA00022553"/>
    </source>
</evidence>
<dbReference type="GO" id="GO:0000160">
    <property type="term" value="P:phosphorelay signal transduction system"/>
    <property type="evidence" value="ECO:0007669"/>
    <property type="project" value="UniProtKB-KW"/>
</dbReference>
<evidence type="ECO:0000259" key="5">
    <source>
        <dbReference type="PROSITE" id="PS50110"/>
    </source>
</evidence>